<dbReference type="AlphaFoldDB" id="A0A1I7Z6B6"/>
<accession>A0A1I7Z6B6</accession>
<sequence length="197" mass="21748">MTFPQIHPLCSRSKQGYGNCGAIQKCSTLTNTPLTGAVIIGVLDVFFAALYGGFALHDCITISASYVPYVILAFVQVAIGCMIFVGVKRKRANFLMPAIILKGFLLALLTAFTVLVIVCSFAPSIKELFDVHEQTLPYFGKVMKDSGRTLYSLIAVSVCILVMCFMVCLLSILCRCRKYLKQVEEPVERKNSDITRL</sequence>
<evidence type="ECO:0000313" key="2">
    <source>
        <dbReference type="Proteomes" id="UP000095287"/>
    </source>
</evidence>
<keyword evidence="1" id="KW-0472">Membrane</keyword>
<evidence type="ECO:0000313" key="3">
    <source>
        <dbReference type="WBParaSite" id="L893_g23020.t1"/>
    </source>
</evidence>
<reference evidence="3" key="1">
    <citation type="submission" date="2016-11" db="UniProtKB">
        <authorList>
            <consortium name="WormBaseParasite"/>
        </authorList>
    </citation>
    <scope>IDENTIFICATION</scope>
</reference>
<name>A0A1I7Z6B6_9BILA</name>
<protein>
    <submittedName>
        <fullName evidence="3">G_PROTEIN_RECEP_F1_2 domain-containing protein</fullName>
    </submittedName>
</protein>
<keyword evidence="1" id="KW-1133">Transmembrane helix</keyword>
<feature type="transmembrane region" description="Helical" evidence="1">
    <location>
        <begin position="99"/>
        <end position="123"/>
    </location>
</feature>
<feature type="transmembrane region" description="Helical" evidence="1">
    <location>
        <begin position="150"/>
        <end position="173"/>
    </location>
</feature>
<proteinExistence type="predicted"/>
<dbReference type="Proteomes" id="UP000095287">
    <property type="component" value="Unplaced"/>
</dbReference>
<keyword evidence="1" id="KW-0812">Transmembrane</keyword>
<dbReference type="WBParaSite" id="L893_g23020.t1">
    <property type="protein sequence ID" value="L893_g23020.t1"/>
    <property type="gene ID" value="L893_g23020"/>
</dbReference>
<evidence type="ECO:0000256" key="1">
    <source>
        <dbReference type="SAM" id="Phobius"/>
    </source>
</evidence>
<organism evidence="2 3">
    <name type="scientific">Steinernema glaseri</name>
    <dbReference type="NCBI Taxonomy" id="37863"/>
    <lineage>
        <taxon>Eukaryota</taxon>
        <taxon>Metazoa</taxon>
        <taxon>Ecdysozoa</taxon>
        <taxon>Nematoda</taxon>
        <taxon>Chromadorea</taxon>
        <taxon>Rhabditida</taxon>
        <taxon>Tylenchina</taxon>
        <taxon>Panagrolaimomorpha</taxon>
        <taxon>Strongyloidoidea</taxon>
        <taxon>Steinernematidae</taxon>
        <taxon>Steinernema</taxon>
    </lineage>
</organism>
<feature type="transmembrane region" description="Helical" evidence="1">
    <location>
        <begin position="34"/>
        <end position="54"/>
    </location>
</feature>
<feature type="transmembrane region" description="Helical" evidence="1">
    <location>
        <begin position="66"/>
        <end position="87"/>
    </location>
</feature>
<keyword evidence="2" id="KW-1185">Reference proteome</keyword>